<dbReference type="OrthoDB" id="448448at2759"/>
<proteinExistence type="predicted"/>
<keyword evidence="1" id="KW-0547">Nucleotide-binding</keyword>
<feature type="compositionally biased region" description="Polar residues" evidence="4">
    <location>
        <begin position="172"/>
        <end position="183"/>
    </location>
</feature>
<keyword evidence="2" id="KW-0378">Hydrolase</keyword>
<feature type="compositionally biased region" description="Basic and acidic residues" evidence="4">
    <location>
        <begin position="76"/>
        <end position="107"/>
    </location>
</feature>
<organism evidence="6 7">
    <name type="scientific">Streblomastix strix</name>
    <dbReference type="NCBI Taxonomy" id="222440"/>
    <lineage>
        <taxon>Eukaryota</taxon>
        <taxon>Metamonada</taxon>
        <taxon>Preaxostyla</taxon>
        <taxon>Oxymonadida</taxon>
        <taxon>Streblomastigidae</taxon>
        <taxon>Streblomastix</taxon>
    </lineage>
</organism>
<gene>
    <name evidence="6" type="ORF">EZS28_018960</name>
</gene>
<dbReference type="EMBL" id="SNRW01005236">
    <property type="protein sequence ID" value="KAA6385512.1"/>
    <property type="molecule type" value="Genomic_DNA"/>
</dbReference>
<dbReference type="GO" id="GO:0006281">
    <property type="term" value="P:DNA repair"/>
    <property type="evidence" value="ECO:0007669"/>
    <property type="project" value="TreeGrafter"/>
</dbReference>
<accession>A0A5J4VSE9</accession>
<evidence type="ECO:0000259" key="5">
    <source>
        <dbReference type="PROSITE" id="PS51194"/>
    </source>
</evidence>
<feature type="compositionally biased region" description="Basic and acidic residues" evidence="4">
    <location>
        <begin position="151"/>
        <end position="163"/>
    </location>
</feature>
<dbReference type="SUPFAM" id="SSF52540">
    <property type="entry name" value="P-loop containing nucleoside triphosphate hydrolases"/>
    <property type="match status" value="1"/>
</dbReference>
<dbReference type="GO" id="GO:0016787">
    <property type="term" value="F:hydrolase activity"/>
    <property type="evidence" value="ECO:0007669"/>
    <property type="project" value="UniProtKB-KW"/>
</dbReference>
<dbReference type="GO" id="GO:0005634">
    <property type="term" value="C:nucleus"/>
    <property type="evidence" value="ECO:0007669"/>
    <property type="project" value="TreeGrafter"/>
</dbReference>
<dbReference type="InterPro" id="IPR027417">
    <property type="entry name" value="P-loop_NTPase"/>
</dbReference>
<comment type="caution">
    <text evidence="6">The sequence shown here is derived from an EMBL/GenBank/DDBJ whole genome shotgun (WGS) entry which is preliminary data.</text>
</comment>
<feature type="domain" description="Helicase C-terminal" evidence="5">
    <location>
        <begin position="348"/>
        <end position="508"/>
    </location>
</feature>
<feature type="region of interest" description="Disordered" evidence="4">
    <location>
        <begin position="28"/>
        <end position="225"/>
    </location>
</feature>
<name>A0A5J4VSE9_9EUKA</name>
<evidence type="ECO:0000313" key="6">
    <source>
        <dbReference type="EMBL" id="KAA6385512.1"/>
    </source>
</evidence>
<evidence type="ECO:0000256" key="3">
    <source>
        <dbReference type="ARBA" id="ARBA00022840"/>
    </source>
</evidence>
<reference evidence="6 7" key="1">
    <citation type="submission" date="2019-03" db="EMBL/GenBank/DDBJ databases">
        <title>Single cell metagenomics reveals metabolic interactions within the superorganism composed of flagellate Streblomastix strix and complex community of Bacteroidetes bacteria on its surface.</title>
        <authorList>
            <person name="Treitli S.C."/>
            <person name="Kolisko M."/>
            <person name="Husnik F."/>
            <person name="Keeling P."/>
            <person name="Hampl V."/>
        </authorList>
    </citation>
    <scope>NUCLEOTIDE SEQUENCE [LARGE SCALE GENOMIC DNA]</scope>
    <source>
        <strain evidence="6">ST1C</strain>
    </source>
</reference>
<feature type="compositionally biased region" description="Basic residues" evidence="4">
    <location>
        <begin position="137"/>
        <end position="150"/>
    </location>
</feature>
<dbReference type="GO" id="GO:0008094">
    <property type="term" value="F:ATP-dependent activity, acting on DNA"/>
    <property type="evidence" value="ECO:0007669"/>
    <property type="project" value="TreeGrafter"/>
</dbReference>
<evidence type="ECO:0000256" key="2">
    <source>
        <dbReference type="ARBA" id="ARBA00022801"/>
    </source>
</evidence>
<dbReference type="CDD" id="cd18793">
    <property type="entry name" value="SF2_C_SNF"/>
    <property type="match status" value="1"/>
</dbReference>
<dbReference type="GO" id="GO:0005524">
    <property type="term" value="F:ATP binding"/>
    <property type="evidence" value="ECO:0007669"/>
    <property type="project" value="UniProtKB-KW"/>
</dbReference>
<dbReference type="InterPro" id="IPR049730">
    <property type="entry name" value="SNF2/RAD54-like_C"/>
</dbReference>
<dbReference type="SMART" id="SM00490">
    <property type="entry name" value="HELICc"/>
    <property type="match status" value="1"/>
</dbReference>
<dbReference type="Proteomes" id="UP000324800">
    <property type="component" value="Unassembled WGS sequence"/>
</dbReference>
<dbReference type="Pfam" id="PF00271">
    <property type="entry name" value="Helicase_C"/>
    <property type="match status" value="1"/>
</dbReference>
<protein>
    <submittedName>
        <fullName evidence="6">Putative dna repair protein rad5</fullName>
    </submittedName>
</protein>
<feature type="compositionally biased region" description="Basic and acidic residues" evidence="4">
    <location>
        <begin position="36"/>
        <end position="57"/>
    </location>
</feature>
<sequence length="572" mass="65663">MGRGSWKGGRGRKRGNGTKFNFFINEMNETEEDEKVELKDKLNEEVKETDNKEMKKDQIKRKRGRPRKNESITNQDEEKKEQMINQKDEEIDTQIEKKAFDETIVEKKKGKKSKSIGNNLAIFEKQVKQSEKENKLNQKKGSNKVKKKVNKKDDRIIMSKDNDLEVEDLNSEIDTQNMQITSEYSKDNINDDDDQNNDDDDQNNDDDDEEEEEDDALGEDILNENKLLKNKTQPLKLLSSISGNPQQQSSQSPSLQQQSKVDEIDEEAVLDALNAGISIEDISALVGVDISFINRINGYQIQQLHHVVMYFAEVVCMHIQMKQRSEAKMTDYKIIEMQQLRVFQPSKSVADYIMNMPKGEKIVVFSQWTTCLDVIEDVFHHFHISFCRFDGTQSVQQQHMSLNAFKIRDSHGPIVLLASLKAGGVGLNLIDANHVLLVDKWWNPFIEEQAIDRVHRIGQIRPVHVMRLTCVMSIEERIEQLQVKKIQTAEQILQDSANAYTETIDNTGGEISAERLGRALTAQDYAFLLGGRQLHSSLTISNNRHPIQNSFDLSTIPDWADNPYTFPTVFQN</sequence>
<feature type="compositionally biased region" description="Acidic residues" evidence="4">
    <location>
        <begin position="190"/>
        <end position="222"/>
    </location>
</feature>
<feature type="region of interest" description="Disordered" evidence="4">
    <location>
        <begin position="239"/>
        <end position="261"/>
    </location>
</feature>
<dbReference type="AlphaFoldDB" id="A0A5J4VSE9"/>
<evidence type="ECO:0000256" key="1">
    <source>
        <dbReference type="ARBA" id="ARBA00022741"/>
    </source>
</evidence>
<keyword evidence="3" id="KW-0067">ATP-binding</keyword>
<dbReference type="InterPro" id="IPR001650">
    <property type="entry name" value="Helicase_C-like"/>
</dbReference>
<dbReference type="Gene3D" id="3.40.50.300">
    <property type="entry name" value="P-loop containing nucleotide triphosphate hydrolases"/>
    <property type="match status" value="1"/>
</dbReference>
<evidence type="ECO:0000256" key="4">
    <source>
        <dbReference type="SAM" id="MobiDB-lite"/>
    </source>
</evidence>
<dbReference type="InterPro" id="IPR050628">
    <property type="entry name" value="SNF2_RAD54_helicase_TF"/>
</dbReference>
<feature type="compositionally biased region" description="Basic and acidic residues" evidence="4">
    <location>
        <begin position="125"/>
        <end position="136"/>
    </location>
</feature>
<dbReference type="PROSITE" id="PS51194">
    <property type="entry name" value="HELICASE_CTER"/>
    <property type="match status" value="1"/>
</dbReference>
<evidence type="ECO:0000313" key="7">
    <source>
        <dbReference type="Proteomes" id="UP000324800"/>
    </source>
</evidence>
<feature type="compositionally biased region" description="Low complexity" evidence="4">
    <location>
        <begin position="239"/>
        <end position="259"/>
    </location>
</feature>
<dbReference type="PANTHER" id="PTHR45626">
    <property type="entry name" value="TRANSCRIPTION TERMINATION FACTOR 2-RELATED"/>
    <property type="match status" value="1"/>
</dbReference>
<feature type="region of interest" description="Disordered" evidence="4">
    <location>
        <begin position="1"/>
        <end position="20"/>
    </location>
</feature>